<evidence type="ECO:0000313" key="3">
    <source>
        <dbReference type="Proteomes" id="UP000748752"/>
    </source>
</evidence>
<protein>
    <submittedName>
        <fullName evidence="2">Cytotoxic translational repressor of toxin-antitoxin stability system</fullName>
    </submittedName>
</protein>
<accession>A0ABS1CK23</accession>
<dbReference type="InterPro" id="IPR035093">
    <property type="entry name" value="RelE/ParE_toxin_dom_sf"/>
</dbReference>
<dbReference type="Proteomes" id="UP000748752">
    <property type="component" value="Unassembled WGS sequence"/>
</dbReference>
<proteinExistence type="predicted"/>
<dbReference type="EMBL" id="NRRV01000043">
    <property type="protein sequence ID" value="MBK1632281.1"/>
    <property type="molecule type" value="Genomic_DNA"/>
</dbReference>
<dbReference type="InterPro" id="IPR007712">
    <property type="entry name" value="RelE/ParE_toxin"/>
</dbReference>
<organism evidence="2 3">
    <name type="scientific">Thiohalocapsa halophila</name>
    <dbReference type="NCBI Taxonomy" id="69359"/>
    <lineage>
        <taxon>Bacteria</taxon>
        <taxon>Pseudomonadati</taxon>
        <taxon>Pseudomonadota</taxon>
        <taxon>Gammaproteobacteria</taxon>
        <taxon>Chromatiales</taxon>
        <taxon>Chromatiaceae</taxon>
        <taxon>Thiohalocapsa</taxon>
    </lineage>
</organism>
<gene>
    <name evidence="2" type="ORF">CKO31_16350</name>
</gene>
<sequence length="85" mass="9975">MMQVEWQPRALKQLKKLGDRGLQSRILRATAGLSAFPDVAGVRQLTEHRFGYRLRVGDYRVFFDVRHSVRIVSIEAVKKRDERTY</sequence>
<comment type="caution">
    <text evidence="2">The sequence shown here is derived from an EMBL/GenBank/DDBJ whole genome shotgun (WGS) entry which is preliminary data.</text>
</comment>
<name>A0ABS1CK23_9GAMM</name>
<dbReference type="Gene3D" id="3.30.2310.20">
    <property type="entry name" value="RelE-like"/>
    <property type="match status" value="1"/>
</dbReference>
<reference evidence="2 3" key="1">
    <citation type="journal article" date="2020" name="Microorganisms">
        <title>Osmotic Adaptation and Compatible Solute Biosynthesis of Phototrophic Bacteria as Revealed from Genome Analyses.</title>
        <authorList>
            <person name="Imhoff J.F."/>
            <person name="Rahn T."/>
            <person name="Kunzel S."/>
            <person name="Keller A."/>
            <person name="Neulinger S.C."/>
        </authorList>
    </citation>
    <scope>NUCLEOTIDE SEQUENCE [LARGE SCALE GENOMIC DNA]</scope>
    <source>
        <strain evidence="2 3">DSM 6210</strain>
    </source>
</reference>
<dbReference type="Pfam" id="PF05016">
    <property type="entry name" value="ParE_toxin"/>
    <property type="match status" value="1"/>
</dbReference>
<evidence type="ECO:0000256" key="1">
    <source>
        <dbReference type="ARBA" id="ARBA00022649"/>
    </source>
</evidence>
<keyword evidence="1" id="KW-1277">Toxin-antitoxin system</keyword>
<dbReference type="SUPFAM" id="SSF143011">
    <property type="entry name" value="RelE-like"/>
    <property type="match status" value="1"/>
</dbReference>
<evidence type="ECO:0000313" key="2">
    <source>
        <dbReference type="EMBL" id="MBK1632281.1"/>
    </source>
</evidence>
<keyword evidence="3" id="KW-1185">Reference proteome</keyword>